<dbReference type="InterPro" id="IPR016024">
    <property type="entry name" value="ARM-type_fold"/>
</dbReference>
<dbReference type="EMBL" id="GBRH01173200">
    <property type="protein sequence ID" value="JAE24696.1"/>
    <property type="molecule type" value="Transcribed_RNA"/>
</dbReference>
<dbReference type="GO" id="GO:0019888">
    <property type="term" value="F:protein phosphatase regulator activity"/>
    <property type="evidence" value="ECO:0007669"/>
    <property type="project" value="InterPro"/>
</dbReference>
<dbReference type="InterPro" id="IPR011989">
    <property type="entry name" value="ARM-like"/>
</dbReference>
<dbReference type="PANTHER" id="PTHR10257:SF55">
    <property type="entry name" value="SERINE_THREONINE PROTEIN PHOSPHATASE 2A REGULATORY SUBUNIT"/>
    <property type="match status" value="1"/>
</dbReference>
<dbReference type="GO" id="GO:0000159">
    <property type="term" value="C:protein phosphatase type 2A complex"/>
    <property type="evidence" value="ECO:0007669"/>
    <property type="project" value="InterPro"/>
</dbReference>
<dbReference type="Gene3D" id="1.25.10.10">
    <property type="entry name" value="Leucine-rich Repeat Variant"/>
    <property type="match status" value="1"/>
</dbReference>
<name>A0A0A9GQ77_ARUDO</name>
<dbReference type="AlphaFoldDB" id="A0A0A9GQ77"/>
<protein>
    <submittedName>
        <fullName evidence="1">Transposon protein</fullName>
    </submittedName>
</protein>
<dbReference type="GO" id="GO:0007165">
    <property type="term" value="P:signal transduction"/>
    <property type="evidence" value="ECO:0007669"/>
    <property type="project" value="InterPro"/>
</dbReference>
<dbReference type="InterPro" id="IPR002554">
    <property type="entry name" value="PP2A_B56"/>
</dbReference>
<reference evidence="1" key="1">
    <citation type="submission" date="2014-09" db="EMBL/GenBank/DDBJ databases">
        <authorList>
            <person name="Magalhaes I.L.F."/>
            <person name="Oliveira U."/>
            <person name="Santos F.R."/>
            <person name="Vidigal T.H.D.A."/>
            <person name="Brescovit A.D."/>
            <person name="Santos A.J."/>
        </authorList>
    </citation>
    <scope>NUCLEOTIDE SEQUENCE</scope>
    <source>
        <tissue evidence="1">Shoot tissue taken approximately 20 cm above the soil surface</tissue>
    </source>
</reference>
<reference evidence="1" key="2">
    <citation type="journal article" date="2015" name="Data Brief">
        <title>Shoot transcriptome of the giant reed, Arundo donax.</title>
        <authorList>
            <person name="Barrero R.A."/>
            <person name="Guerrero F.D."/>
            <person name="Moolhuijzen P."/>
            <person name="Goolsby J.A."/>
            <person name="Tidwell J."/>
            <person name="Bellgard S.E."/>
            <person name="Bellgard M.I."/>
        </authorList>
    </citation>
    <scope>NUCLEOTIDE SEQUENCE</scope>
    <source>
        <tissue evidence="1">Shoot tissue taken approximately 20 cm above the soil surface</tissue>
    </source>
</reference>
<dbReference type="SUPFAM" id="SSF48371">
    <property type="entry name" value="ARM repeat"/>
    <property type="match status" value="1"/>
</dbReference>
<dbReference type="Pfam" id="PF01603">
    <property type="entry name" value="B56"/>
    <property type="match status" value="1"/>
</dbReference>
<proteinExistence type="predicted"/>
<evidence type="ECO:0000313" key="1">
    <source>
        <dbReference type="EMBL" id="JAE24696.1"/>
    </source>
</evidence>
<accession>A0A0A9GQ77</accession>
<organism evidence="1">
    <name type="scientific">Arundo donax</name>
    <name type="common">Giant reed</name>
    <name type="synonym">Donax arundinaceus</name>
    <dbReference type="NCBI Taxonomy" id="35708"/>
    <lineage>
        <taxon>Eukaryota</taxon>
        <taxon>Viridiplantae</taxon>
        <taxon>Streptophyta</taxon>
        <taxon>Embryophyta</taxon>
        <taxon>Tracheophyta</taxon>
        <taxon>Spermatophyta</taxon>
        <taxon>Magnoliopsida</taxon>
        <taxon>Liliopsida</taxon>
        <taxon>Poales</taxon>
        <taxon>Poaceae</taxon>
        <taxon>PACMAD clade</taxon>
        <taxon>Arundinoideae</taxon>
        <taxon>Arundineae</taxon>
        <taxon>Arundo</taxon>
    </lineage>
</organism>
<dbReference type="PANTHER" id="PTHR10257">
    <property type="entry name" value="SERINE/THREONINE PROTEIN PHOSPHATASE 2A PP2A REGULATORY SUBUNIT B"/>
    <property type="match status" value="1"/>
</dbReference>
<sequence length="78" mass="9161">MWNNDHIISLVAQNRQVIMPIVTPALEDNIQNHWNLSVLNLTANVKKMLSEMNEEFFSTCLAEYKEDEEKRASLEQKR</sequence>